<name>A0A6J6T959_9ZZZZ</name>
<feature type="domain" description="Glycosyl transferase family 1" evidence="1">
    <location>
        <begin position="199"/>
        <end position="344"/>
    </location>
</feature>
<dbReference type="InterPro" id="IPR001296">
    <property type="entry name" value="Glyco_trans_1"/>
</dbReference>
<organism evidence="2">
    <name type="scientific">freshwater metagenome</name>
    <dbReference type="NCBI Taxonomy" id="449393"/>
    <lineage>
        <taxon>unclassified sequences</taxon>
        <taxon>metagenomes</taxon>
        <taxon>ecological metagenomes</taxon>
    </lineage>
</organism>
<dbReference type="PANTHER" id="PTHR45947:SF3">
    <property type="entry name" value="SULFOQUINOVOSYL TRANSFERASE SQD2"/>
    <property type="match status" value="1"/>
</dbReference>
<accession>A0A6J6T959</accession>
<dbReference type="GO" id="GO:0016758">
    <property type="term" value="F:hexosyltransferase activity"/>
    <property type="evidence" value="ECO:0007669"/>
    <property type="project" value="TreeGrafter"/>
</dbReference>
<dbReference type="EMBL" id="CAEZYQ010000010">
    <property type="protein sequence ID" value="CAB4743951.1"/>
    <property type="molecule type" value="Genomic_DNA"/>
</dbReference>
<proteinExistence type="predicted"/>
<sequence length="387" mass="42372">MHILYVLNEFPVVSQTFVSNEIEELRRLGHRVTVIASRGGKRRSPPYPDLALATLSLRRLLIAHARFLLRDARAYIRFAGAALRLGHYGFPWSLSVPAVMEWLETQPRVDHIHTHFAVRAAGTAELIRQCIGCSRSVTTHAADIYLSTDRALRARLRNATVGTVTDYNRKLLTERGIHVAGLVRCGVHIPERSGADYYDRGPVAMSLGRLVPKKGHDTAIRGIALRNAQITHPGDRWILKIVGDGPELARLKDLSRELDSEGQVQFLGSLNHNQVLQLLRESRALVLACKESPDGDADGLPVAILEAAALKTPIIAGLVTGISEFVDTSTGAGYGRISPSQVADSLLSLELCDPIWTSRVEAAYHRVGTEFSLRGQAESLIALIAAN</sequence>
<dbReference type="PANTHER" id="PTHR45947">
    <property type="entry name" value="SULFOQUINOVOSYL TRANSFERASE SQD2"/>
    <property type="match status" value="1"/>
</dbReference>
<protein>
    <submittedName>
        <fullName evidence="2">Unannotated protein</fullName>
    </submittedName>
</protein>
<dbReference type="SUPFAM" id="SSF53756">
    <property type="entry name" value="UDP-Glycosyltransferase/glycogen phosphorylase"/>
    <property type="match status" value="1"/>
</dbReference>
<dbReference type="InterPro" id="IPR050194">
    <property type="entry name" value="Glycosyltransferase_grp1"/>
</dbReference>
<gene>
    <name evidence="2" type="ORF">UFOPK2761_01529</name>
</gene>
<dbReference type="Pfam" id="PF00534">
    <property type="entry name" value="Glycos_transf_1"/>
    <property type="match status" value="1"/>
</dbReference>
<evidence type="ECO:0000259" key="1">
    <source>
        <dbReference type="Pfam" id="PF00534"/>
    </source>
</evidence>
<dbReference type="Gene3D" id="3.40.50.2000">
    <property type="entry name" value="Glycogen Phosphorylase B"/>
    <property type="match status" value="2"/>
</dbReference>
<dbReference type="AlphaFoldDB" id="A0A6J6T959"/>
<evidence type="ECO:0000313" key="2">
    <source>
        <dbReference type="EMBL" id="CAB4743951.1"/>
    </source>
</evidence>
<reference evidence="2" key="1">
    <citation type="submission" date="2020-05" db="EMBL/GenBank/DDBJ databases">
        <authorList>
            <person name="Chiriac C."/>
            <person name="Salcher M."/>
            <person name="Ghai R."/>
            <person name="Kavagutti S V."/>
        </authorList>
    </citation>
    <scope>NUCLEOTIDE SEQUENCE</scope>
</reference>